<reference evidence="2" key="1">
    <citation type="submission" date="2013-03" db="EMBL/GenBank/DDBJ databases">
        <title>The Genome Sequence of Anopheles christyi ACHKN1017.</title>
        <authorList>
            <consortium name="The Broad Institute Genomics Platform"/>
            <person name="Neafsey D.E."/>
            <person name="Besansky N."/>
            <person name="Walker B."/>
            <person name="Young S.K."/>
            <person name="Zeng Q."/>
            <person name="Gargeya S."/>
            <person name="Fitzgerald M."/>
            <person name="Haas B."/>
            <person name="Abouelleil A."/>
            <person name="Allen A.W."/>
            <person name="Alvarado L."/>
            <person name="Arachchi H.M."/>
            <person name="Berlin A.M."/>
            <person name="Chapman S.B."/>
            <person name="Gainer-Dewar J."/>
            <person name="Goldberg J."/>
            <person name="Griggs A."/>
            <person name="Gujja S."/>
            <person name="Hansen M."/>
            <person name="Howarth C."/>
            <person name="Imamovic A."/>
            <person name="Ireland A."/>
            <person name="Larimer J."/>
            <person name="McCowan C."/>
            <person name="Murphy C."/>
            <person name="Pearson M."/>
            <person name="Poon T.W."/>
            <person name="Priest M."/>
            <person name="Roberts A."/>
            <person name="Saif S."/>
            <person name="Shea T."/>
            <person name="Sisk P."/>
            <person name="Sykes S."/>
            <person name="Wortman J."/>
            <person name="Nusbaum C."/>
            <person name="Birren B."/>
        </authorList>
    </citation>
    <scope>NUCLEOTIDE SEQUENCE [LARGE SCALE GENOMIC DNA]</scope>
    <source>
        <strain evidence="2">ACHKN1017</strain>
    </source>
</reference>
<dbReference type="VEuPathDB" id="VectorBase:ACHR001755"/>
<evidence type="ECO:0000313" key="2">
    <source>
        <dbReference type="Proteomes" id="UP000075881"/>
    </source>
</evidence>
<keyword evidence="2" id="KW-1185">Reference proteome</keyword>
<accession>A0A182JTC3</accession>
<dbReference type="STRING" id="43041.A0A182JTC3"/>
<dbReference type="EnsemblMetazoa" id="ACHR001755-RA">
    <property type="protein sequence ID" value="ACHR001755-PA"/>
    <property type="gene ID" value="ACHR001755"/>
</dbReference>
<organism evidence="1 2">
    <name type="scientific">Anopheles christyi</name>
    <dbReference type="NCBI Taxonomy" id="43041"/>
    <lineage>
        <taxon>Eukaryota</taxon>
        <taxon>Metazoa</taxon>
        <taxon>Ecdysozoa</taxon>
        <taxon>Arthropoda</taxon>
        <taxon>Hexapoda</taxon>
        <taxon>Insecta</taxon>
        <taxon>Pterygota</taxon>
        <taxon>Neoptera</taxon>
        <taxon>Endopterygota</taxon>
        <taxon>Diptera</taxon>
        <taxon>Nematocera</taxon>
        <taxon>Culicoidea</taxon>
        <taxon>Culicidae</taxon>
        <taxon>Anophelinae</taxon>
        <taxon>Anopheles</taxon>
    </lineage>
</organism>
<reference evidence="1" key="2">
    <citation type="submission" date="2020-05" db="UniProtKB">
        <authorList>
            <consortium name="EnsemblMetazoa"/>
        </authorList>
    </citation>
    <scope>IDENTIFICATION</scope>
    <source>
        <strain evidence="1">ACHKN1017</strain>
    </source>
</reference>
<proteinExistence type="predicted"/>
<sequence>RHDEHEQSDRKGNYLSTTTWHNICDEFLEIISDSIKNRIVEDVKAAKYYSIKVDTTPDIARIDLLTFIIRYVASYEQEVLDNLDNLGLNISNWRGQSLDNASNMSGKYSGLQARIKQHSANALFIPCANHSPNLVANFVAEN</sequence>
<dbReference type="AlphaFoldDB" id="A0A182JTC3"/>
<evidence type="ECO:0000313" key="1">
    <source>
        <dbReference type="EnsemblMetazoa" id="ACHR001755-PA"/>
    </source>
</evidence>
<name>A0A182JTC3_9DIPT</name>
<dbReference type="PANTHER" id="PTHR45749:SF21">
    <property type="entry name" value="DUF4371 DOMAIN-CONTAINING PROTEIN"/>
    <property type="match status" value="1"/>
</dbReference>
<dbReference type="PANTHER" id="PTHR45749">
    <property type="match status" value="1"/>
</dbReference>
<evidence type="ECO:0008006" key="3">
    <source>
        <dbReference type="Google" id="ProtNLM"/>
    </source>
</evidence>
<protein>
    <recommendedName>
        <fullName evidence="3">DUF4371 domain-containing protein</fullName>
    </recommendedName>
</protein>
<dbReference type="Proteomes" id="UP000075881">
    <property type="component" value="Unassembled WGS sequence"/>
</dbReference>